<sequence>MALNENRLDVAERLLKPHLKEDPFDAAAIRMLAELAARIGRWQDAENLLRRAVELAPGWTAARANLALVLGRMGRPAEAMDVLNDVFAIEPDDASHLNLKAATLGRLGDFDEAIGIYEQVLARSPGQSKVWLSYGHMLKTVGRQAEGIDAYRKAIAIRPTLGEAWWSLANLKTVKFSAVDVEVMEQALLRPDLGDEDRFHLDFALGKAMHDRGHADEAFGHYAKANALRLKNQPYDGARMTRTVDRCIDLFTANAFEERVGGCDARDPIFIVGMPRAGSTLVEQILASHSQVEGTSELPDLPALARKVGRYPEDVLALSTEERRELGEEYLKRAGVQRRTNQPYFIDKLPNNWLFVPFIQLILPNAKIIDARRHPLACCLSNFRQHFARGQPFTYDLEDVGRYYADYVRLMAHVDAVRPGRVHRVIYERMVEDTETEVRALLDYCGLDFEPACLEFYKTDRAVRTASSEQVRQPIYRDATDEWRAYEPHLGPLKRALGPVIEAYPEAAT</sequence>
<dbReference type="PANTHER" id="PTHR12788">
    <property type="entry name" value="PROTEIN-TYROSINE SULFOTRANSFERASE 2"/>
    <property type="match status" value="1"/>
</dbReference>
<dbReference type="Pfam" id="PF14559">
    <property type="entry name" value="TPR_19"/>
    <property type="match status" value="1"/>
</dbReference>
<proteinExistence type="predicted"/>
<dbReference type="Pfam" id="PF13432">
    <property type="entry name" value="TPR_16"/>
    <property type="match status" value="1"/>
</dbReference>
<comment type="caution">
    <text evidence="3">The sequence shown here is derived from an EMBL/GenBank/DDBJ whole genome shotgun (WGS) entry which is preliminary data.</text>
</comment>
<dbReference type="PROSITE" id="PS50005">
    <property type="entry name" value="TPR"/>
    <property type="match status" value="1"/>
</dbReference>
<evidence type="ECO:0000313" key="3">
    <source>
        <dbReference type="EMBL" id="GAA3885320.1"/>
    </source>
</evidence>
<keyword evidence="4" id="KW-1185">Reference proteome</keyword>
<dbReference type="InterPro" id="IPR026634">
    <property type="entry name" value="TPST-like"/>
</dbReference>
<evidence type="ECO:0000256" key="1">
    <source>
        <dbReference type="ARBA" id="ARBA00022679"/>
    </source>
</evidence>
<feature type="repeat" description="TPR" evidence="2">
    <location>
        <begin position="128"/>
        <end position="161"/>
    </location>
</feature>
<dbReference type="Pfam" id="PF13469">
    <property type="entry name" value="Sulfotransfer_3"/>
    <property type="match status" value="1"/>
</dbReference>
<name>A0ABP7KRH8_9SPHN</name>
<reference evidence="4" key="1">
    <citation type="journal article" date="2019" name="Int. J. Syst. Evol. Microbiol.">
        <title>The Global Catalogue of Microorganisms (GCM) 10K type strain sequencing project: providing services to taxonomists for standard genome sequencing and annotation.</title>
        <authorList>
            <consortium name="The Broad Institute Genomics Platform"/>
            <consortium name="The Broad Institute Genome Sequencing Center for Infectious Disease"/>
            <person name="Wu L."/>
            <person name="Ma J."/>
        </authorList>
    </citation>
    <scope>NUCLEOTIDE SEQUENCE [LARGE SCALE GENOMIC DNA]</scope>
    <source>
        <strain evidence="4">JCM 17543</strain>
    </source>
</reference>
<dbReference type="PANTHER" id="PTHR12788:SF10">
    <property type="entry name" value="PROTEIN-TYROSINE SULFOTRANSFERASE"/>
    <property type="match status" value="1"/>
</dbReference>
<dbReference type="InterPro" id="IPR019734">
    <property type="entry name" value="TPR_rpt"/>
</dbReference>
<dbReference type="Gene3D" id="1.25.40.10">
    <property type="entry name" value="Tetratricopeptide repeat domain"/>
    <property type="match status" value="1"/>
</dbReference>
<accession>A0ABP7KRH8</accession>
<dbReference type="SMART" id="SM00028">
    <property type="entry name" value="TPR"/>
    <property type="match status" value="4"/>
</dbReference>
<gene>
    <name evidence="3" type="ORF">GCM10022276_00270</name>
</gene>
<organism evidence="3 4">
    <name type="scientific">Sphingomonas limnosediminicola</name>
    <dbReference type="NCBI Taxonomy" id="940133"/>
    <lineage>
        <taxon>Bacteria</taxon>
        <taxon>Pseudomonadati</taxon>
        <taxon>Pseudomonadota</taxon>
        <taxon>Alphaproteobacteria</taxon>
        <taxon>Sphingomonadales</taxon>
        <taxon>Sphingomonadaceae</taxon>
        <taxon>Sphingomonas</taxon>
    </lineage>
</organism>
<dbReference type="InterPro" id="IPR011990">
    <property type="entry name" value="TPR-like_helical_dom_sf"/>
</dbReference>
<dbReference type="EMBL" id="BAABBM010000001">
    <property type="protein sequence ID" value="GAA3885320.1"/>
    <property type="molecule type" value="Genomic_DNA"/>
</dbReference>
<protein>
    <submittedName>
        <fullName evidence="3">Tetratricopeptide repeat-containing sulfotransferase family protein</fullName>
    </submittedName>
</protein>
<dbReference type="Gene3D" id="3.40.50.300">
    <property type="entry name" value="P-loop containing nucleotide triphosphate hydrolases"/>
    <property type="match status" value="1"/>
</dbReference>
<keyword evidence="2" id="KW-0802">TPR repeat</keyword>
<keyword evidence="1" id="KW-0808">Transferase</keyword>
<dbReference type="InterPro" id="IPR027417">
    <property type="entry name" value="P-loop_NTPase"/>
</dbReference>
<dbReference type="Proteomes" id="UP001500827">
    <property type="component" value="Unassembled WGS sequence"/>
</dbReference>
<evidence type="ECO:0000313" key="4">
    <source>
        <dbReference type="Proteomes" id="UP001500827"/>
    </source>
</evidence>
<evidence type="ECO:0000256" key="2">
    <source>
        <dbReference type="PROSITE-ProRule" id="PRU00339"/>
    </source>
</evidence>
<dbReference type="SUPFAM" id="SSF48452">
    <property type="entry name" value="TPR-like"/>
    <property type="match status" value="1"/>
</dbReference>
<dbReference type="SUPFAM" id="SSF52540">
    <property type="entry name" value="P-loop containing nucleoside triphosphate hydrolases"/>
    <property type="match status" value="1"/>
</dbReference>